<dbReference type="STRING" id="1850254.LPB137_09155"/>
<protein>
    <recommendedName>
        <fullName evidence="4">TonB-dependent receptor</fullName>
    </recommendedName>
</protein>
<reference evidence="2 3" key="1">
    <citation type="submission" date="2017-01" db="EMBL/GenBank/DDBJ databases">
        <title>Genome sequencing of Arcobacter sp. LPB0137.</title>
        <authorList>
            <person name="Lee G.-W."/>
            <person name="Yi H."/>
        </authorList>
    </citation>
    <scope>NUCLEOTIDE SEQUENCE [LARGE SCALE GENOMIC DNA]</scope>
    <source>
        <strain evidence="2 3">LPB0137</strain>
    </source>
</reference>
<dbReference type="AlphaFoldDB" id="A0A1P8KN57"/>
<dbReference type="Proteomes" id="UP000186074">
    <property type="component" value="Chromosome"/>
</dbReference>
<name>A0A1P8KN57_9BACT</name>
<proteinExistence type="predicted"/>
<evidence type="ECO:0000313" key="2">
    <source>
        <dbReference type="EMBL" id="APW66010.1"/>
    </source>
</evidence>
<dbReference type="EMBL" id="CP019070">
    <property type="protein sequence ID" value="APW66010.1"/>
    <property type="molecule type" value="Genomic_DNA"/>
</dbReference>
<feature type="signal peptide" evidence="1">
    <location>
        <begin position="1"/>
        <end position="23"/>
    </location>
</feature>
<evidence type="ECO:0000313" key="3">
    <source>
        <dbReference type="Proteomes" id="UP000186074"/>
    </source>
</evidence>
<keyword evidence="1" id="KW-0732">Signal</keyword>
<sequence>MKITIAKSVAVLLVANISLSANENSLLDDITVSSAAGYEQKLADAPASISVVSKEDLQKNHIQTYLMP</sequence>
<gene>
    <name evidence="2" type="ORF">LPB137_09155</name>
</gene>
<feature type="chain" id="PRO_5013292388" description="TonB-dependent receptor" evidence="1">
    <location>
        <begin position="24"/>
        <end position="68"/>
    </location>
</feature>
<accession>A0A1P8KN57</accession>
<dbReference type="RefSeq" id="WP_076087284.1">
    <property type="nucleotide sequence ID" value="NZ_CP019070.1"/>
</dbReference>
<evidence type="ECO:0008006" key="4">
    <source>
        <dbReference type="Google" id="ProtNLM"/>
    </source>
</evidence>
<dbReference type="KEGG" id="alp:LPB137_09155"/>
<organism evidence="2 3">
    <name type="scientific">Poseidonibacter parvus</name>
    <dbReference type="NCBI Taxonomy" id="1850254"/>
    <lineage>
        <taxon>Bacteria</taxon>
        <taxon>Pseudomonadati</taxon>
        <taxon>Campylobacterota</taxon>
        <taxon>Epsilonproteobacteria</taxon>
        <taxon>Campylobacterales</taxon>
        <taxon>Arcobacteraceae</taxon>
        <taxon>Poseidonibacter</taxon>
    </lineage>
</organism>
<evidence type="ECO:0000256" key="1">
    <source>
        <dbReference type="SAM" id="SignalP"/>
    </source>
</evidence>
<keyword evidence="3" id="KW-1185">Reference proteome</keyword>